<evidence type="ECO:0000259" key="1">
    <source>
        <dbReference type="Pfam" id="PF13401"/>
    </source>
</evidence>
<name>A0A9X1UTK0_9GAMM</name>
<dbReference type="GO" id="GO:0016887">
    <property type="term" value="F:ATP hydrolysis activity"/>
    <property type="evidence" value="ECO:0007669"/>
    <property type="project" value="InterPro"/>
</dbReference>
<reference evidence="2" key="1">
    <citation type="submission" date="2021-08" db="EMBL/GenBank/DDBJ databases">
        <title>Complete genome sequence of Moraxella sp strain PS-22.</title>
        <authorList>
            <person name="Das S.K."/>
        </authorList>
    </citation>
    <scope>NUCLEOTIDE SEQUENCE</scope>
    <source>
        <strain evidence="2">PS-22</strain>
    </source>
</reference>
<dbReference type="Pfam" id="PF13401">
    <property type="entry name" value="AAA_22"/>
    <property type="match status" value="1"/>
</dbReference>
<evidence type="ECO:0000313" key="3">
    <source>
        <dbReference type="Proteomes" id="UP001139238"/>
    </source>
</evidence>
<accession>A0A9X1UTK0</accession>
<dbReference type="RefSeq" id="WP_239744055.1">
    <property type="nucleotide sequence ID" value="NZ_JACSYB010000006.1"/>
</dbReference>
<feature type="domain" description="ORC1/DEAH AAA+ ATPase" evidence="1">
    <location>
        <begin position="28"/>
        <end position="203"/>
    </location>
</feature>
<dbReference type="InterPro" id="IPR049945">
    <property type="entry name" value="AAA_22"/>
</dbReference>
<protein>
    <submittedName>
        <fullName evidence="2">AAA family ATPase</fullName>
    </submittedName>
</protein>
<dbReference type="InterPro" id="IPR027417">
    <property type="entry name" value="P-loop_NTPase"/>
</dbReference>
<organism evidence="2 3">
    <name type="scientific">Moraxella tetraodonis</name>
    <dbReference type="NCBI Taxonomy" id="2767221"/>
    <lineage>
        <taxon>Bacteria</taxon>
        <taxon>Pseudomonadati</taxon>
        <taxon>Pseudomonadota</taxon>
        <taxon>Gammaproteobacteria</taxon>
        <taxon>Moraxellales</taxon>
        <taxon>Moraxellaceae</taxon>
        <taxon>Moraxella</taxon>
    </lineage>
</organism>
<keyword evidence="3" id="KW-1185">Reference proteome</keyword>
<dbReference type="AlphaFoldDB" id="A0A9X1UTK0"/>
<dbReference type="Gene3D" id="3.40.50.300">
    <property type="entry name" value="P-loop containing nucleotide triphosphate hydrolases"/>
    <property type="match status" value="1"/>
</dbReference>
<sequence length="401" mass="45962">MATGNITFGRDYFPRPKDENKIWRKLKQGNHLLLLAPRRVGKSSMIHHLKSHPQEGYSIIYSYVQACQTEQAFYEKLLTSINESDLIQQNTPVASRFKAMFAKLPLNLSVEVVGIKVETKDSSENTCVGQTTIRQILMESLKDSDTKVVLAIDEFPDVLINIYDNKGESSAKAFLASIRELCQDVDFTKRVQFIFTGSIGLDTLTKKLNFSNLINMLENVGVSELSHDEALTFINFYLDNQGILTVLDNYSKNALIQAIGWNMPYYLALACDQLIDDYGLEGDDGLTLPSMNENKVVESINQLLKQENTTRFTHWKERLNRLEILEKKLAHQILKAVSEEELCLSYAEAFNLSQQADFKESVNFAYLMDCLTSEGYLFQLDDKSYRFTSPLLKHWWQRYGY</sequence>
<dbReference type="EMBL" id="JACSYB010000006">
    <property type="protein sequence ID" value="MCG8148824.1"/>
    <property type="molecule type" value="Genomic_DNA"/>
</dbReference>
<comment type="caution">
    <text evidence="2">The sequence shown here is derived from an EMBL/GenBank/DDBJ whole genome shotgun (WGS) entry which is preliminary data.</text>
</comment>
<dbReference type="PANTHER" id="PTHR34301">
    <property type="entry name" value="DNA-BINDING PROTEIN-RELATED"/>
    <property type="match status" value="1"/>
</dbReference>
<dbReference type="Proteomes" id="UP001139238">
    <property type="component" value="Unassembled WGS sequence"/>
</dbReference>
<dbReference type="SUPFAM" id="SSF52540">
    <property type="entry name" value="P-loop containing nucleoside triphosphate hydrolases"/>
    <property type="match status" value="1"/>
</dbReference>
<gene>
    <name evidence="2" type="ORF">H9W84_11995</name>
</gene>
<evidence type="ECO:0000313" key="2">
    <source>
        <dbReference type="EMBL" id="MCG8148824.1"/>
    </source>
</evidence>
<proteinExistence type="predicted"/>
<dbReference type="PANTHER" id="PTHR34301:SF8">
    <property type="entry name" value="ATPASE DOMAIN-CONTAINING PROTEIN"/>
    <property type="match status" value="1"/>
</dbReference>